<evidence type="ECO:0000313" key="2">
    <source>
        <dbReference type="Proteomes" id="UP000005446"/>
    </source>
</evidence>
<gene>
    <name evidence="1" type="ORF">M7I_3159</name>
</gene>
<sequence>MNTELGYDEPVSSRECHLDIDLIQISSQVMTNGQFVFRISIGNSYEIMRRLHGWEDYLEAASTHWTTVAIQITMIQKPKLPSLAFESEMKSQGFQVVEFRWTAFPFAEERGHFIRKINLGNVVITAYRPLK</sequence>
<protein>
    <submittedName>
        <fullName evidence="1">Uncharacterized protein</fullName>
    </submittedName>
</protein>
<dbReference type="EMBL" id="AGUE01000073">
    <property type="protein sequence ID" value="EHL00772.1"/>
    <property type="molecule type" value="Genomic_DNA"/>
</dbReference>
<organism evidence="1 2">
    <name type="scientific">Glarea lozoyensis (strain ATCC 74030 / MF5533)</name>
    <dbReference type="NCBI Taxonomy" id="1104152"/>
    <lineage>
        <taxon>Eukaryota</taxon>
        <taxon>Fungi</taxon>
        <taxon>Dikarya</taxon>
        <taxon>Ascomycota</taxon>
        <taxon>Pezizomycotina</taxon>
        <taxon>Leotiomycetes</taxon>
        <taxon>Helotiales</taxon>
        <taxon>Helotiaceae</taxon>
        <taxon>Glarea</taxon>
    </lineage>
</organism>
<dbReference type="InParanoid" id="H0EKS9"/>
<dbReference type="Proteomes" id="UP000005446">
    <property type="component" value="Unassembled WGS sequence"/>
</dbReference>
<evidence type="ECO:0000313" key="1">
    <source>
        <dbReference type="EMBL" id="EHL00772.1"/>
    </source>
</evidence>
<dbReference type="HOGENOM" id="CLU_1927828_0_0_1"/>
<reference evidence="1 2" key="1">
    <citation type="journal article" date="2012" name="Eukaryot. Cell">
        <title>Genome sequence of the fungus Glarea lozoyensis: the first genome sequence of a species from the Helotiaceae family.</title>
        <authorList>
            <person name="Youssar L."/>
            <person name="Gruening B.A."/>
            <person name="Erxleben A."/>
            <person name="Guenther S."/>
            <person name="Huettel W."/>
        </authorList>
    </citation>
    <scope>NUCLEOTIDE SEQUENCE [LARGE SCALE GENOMIC DNA]</scope>
    <source>
        <strain evidence="2">ATCC 74030 / MF5533</strain>
    </source>
</reference>
<keyword evidence="2" id="KW-1185">Reference proteome</keyword>
<name>H0EKS9_GLAL7</name>
<comment type="caution">
    <text evidence="1">The sequence shown here is derived from an EMBL/GenBank/DDBJ whole genome shotgun (WGS) entry which is preliminary data.</text>
</comment>
<proteinExistence type="predicted"/>
<accession>H0EKS9</accession>
<dbReference type="AlphaFoldDB" id="H0EKS9"/>